<dbReference type="Pfam" id="PF00831">
    <property type="entry name" value="Ribosomal_L29"/>
    <property type="match status" value="1"/>
</dbReference>
<evidence type="ECO:0000256" key="2">
    <source>
        <dbReference type="ARBA" id="ARBA00022980"/>
    </source>
</evidence>
<dbReference type="SUPFAM" id="SSF46561">
    <property type="entry name" value="Ribosomal protein L29 (L29p)"/>
    <property type="match status" value="1"/>
</dbReference>
<dbReference type="Proteomes" id="UP000014680">
    <property type="component" value="Unassembled WGS sequence"/>
</dbReference>
<dbReference type="PANTHER" id="PTHR45722:SF2">
    <property type="entry name" value="LARGE RIBOSOMAL SUBUNIT PROTEIN UL29-RELATED"/>
    <property type="match status" value="1"/>
</dbReference>
<proteinExistence type="inferred from homology"/>
<dbReference type="FunFam" id="1.10.287.310:FF:000002">
    <property type="entry name" value="60S ribosomal protein L35"/>
    <property type="match status" value="1"/>
</dbReference>
<dbReference type="AlphaFoldDB" id="A0A0A1U8X2"/>
<dbReference type="InterPro" id="IPR036049">
    <property type="entry name" value="Ribosomal_uL29_sf"/>
</dbReference>
<dbReference type="EMBL" id="KB206474">
    <property type="protein sequence ID" value="ELP91297.1"/>
    <property type="molecule type" value="Genomic_DNA"/>
</dbReference>
<dbReference type="GO" id="GO:0006412">
    <property type="term" value="P:translation"/>
    <property type="evidence" value="ECO:0007669"/>
    <property type="project" value="InterPro"/>
</dbReference>
<dbReference type="GO" id="GO:0022625">
    <property type="term" value="C:cytosolic large ribosomal subunit"/>
    <property type="evidence" value="ECO:0007669"/>
    <property type="project" value="InterPro"/>
</dbReference>
<protein>
    <submittedName>
        <fullName evidence="5">60S ribosomal protein L35, putative</fullName>
    </submittedName>
</protein>
<accession>A0A0A1U8X2</accession>
<dbReference type="CDD" id="cd00427">
    <property type="entry name" value="Ribosomal_L29_HIP"/>
    <property type="match status" value="1"/>
</dbReference>
<dbReference type="OMA" id="VMNQKAR"/>
<keyword evidence="6" id="KW-1185">Reference proteome</keyword>
<dbReference type="PANTHER" id="PTHR45722">
    <property type="entry name" value="60S RIBOSOMAL PROTEIN L35"/>
    <property type="match status" value="1"/>
</dbReference>
<dbReference type="GO" id="GO:0003735">
    <property type="term" value="F:structural constituent of ribosome"/>
    <property type="evidence" value="ECO:0007669"/>
    <property type="project" value="InterPro"/>
</dbReference>
<dbReference type="RefSeq" id="XP_004258068.1">
    <property type="nucleotide sequence ID" value="XM_004258020.1"/>
</dbReference>
<dbReference type="OrthoDB" id="528635at2759"/>
<dbReference type="Gene3D" id="6.10.250.3450">
    <property type="match status" value="1"/>
</dbReference>
<reference evidence="5 6" key="1">
    <citation type="submission" date="2012-10" db="EMBL/GenBank/DDBJ databases">
        <authorList>
            <person name="Zafar N."/>
            <person name="Inman J."/>
            <person name="Hall N."/>
            <person name="Lorenzi H."/>
            <person name="Caler E."/>
        </authorList>
    </citation>
    <scope>NUCLEOTIDE SEQUENCE [LARGE SCALE GENOMIC DNA]</scope>
    <source>
        <strain evidence="5 6">IP1</strain>
    </source>
</reference>
<comment type="similarity">
    <text evidence="1">Belongs to the universal ribosomal protein uL29 family.</text>
</comment>
<gene>
    <name evidence="5" type="ORF">EIN_152940</name>
</gene>
<evidence type="ECO:0000313" key="6">
    <source>
        <dbReference type="Proteomes" id="UP000014680"/>
    </source>
</evidence>
<dbReference type="PROSITE" id="PS00579">
    <property type="entry name" value="RIBOSOMAL_L29"/>
    <property type="match status" value="1"/>
</dbReference>
<evidence type="ECO:0000256" key="3">
    <source>
        <dbReference type="ARBA" id="ARBA00023274"/>
    </source>
</evidence>
<evidence type="ECO:0000256" key="1">
    <source>
        <dbReference type="ARBA" id="ARBA00009254"/>
    </source>
</evidence>
<sequence length="124" mass="14553">MKVSLKTKALTAMNKKDLDAKLIELKTEYANLRTAKVTGGQPAKLSKLRVVRRNIARLLTYMNTQRKNQLRVYYKQAKYIPKELRPRTTKKERLALTPEQKNAKTKRQALKASMFPMRRFFIRA</sequence>
<dbReference type="KEGG" id="eiv:EIN_152940"/>
<dbReference type="HAMAP" id="MF_00374">
    <property type="entry name" value="Ribosomal_uL29"/>
    <property type="match status" value="1"/>
</dbReference>
<feature type="region of interest" description="Disordered" evidence="4">
    <location>
        <begin position="86"/>
        <end position="108"/>
    </location>
</feature>
<organism evidence="5 6">
    <name type="scientific">Entamoeba invadens IP1</name>
    <dbReference type="NCBI Taxonomy" id="370355"/>
    <lineage>
        <taxon>Eukaryota</taxon>
        <taxon>Amoebozoa</taxon>
        <taxon>Evosea</taxon>
        <taxon>Archamoebae</taxon>
        <taxon>Mastigamoebida</taxon>
        <taxon>Entamoebidae</taxon>
        <taxon>Entamoeba</taxon>
    </lineage>
</organism>
<dbReference type="VEuPathDB" id="AmoebaDB:EIN_152940"/>
<name>A0A0A1U8X2_ENTIV</name>
<dbReference type="FunFam" id="6.10.250.3450:FF:000001">
    <property type="entry name" value="60S ribosomal protein L35"/>
    <property type="match status" value="1"/>
</dbReference>
<evidence type="ECO:0000313" key="5">
    <source>
        <dbReference type="EMBL" id="ELP91297.1"/>
    </source>
</evidence>
<evidence type="ECO:0000256" key="4">
    <source>
        <dbReference type="SAM" id="MobiDB-lite"/>
    </source>
</evidence>
<dbReference type="GO" id="GO:0003729">
    <property type="term" value="F:mRNA binding"/>
    <property type="evidence" value="ECO:0007669"/>
    <property type="project" value="TreeGrafter"/>
</dbReference>
<dbReference type="GO" id="GO:0000463">
    <property type="term" value="P:maturation of LSU-rRNA from tricistronic rRNA transcript (SSU-rRNA, 5.8S rRNA, LSU-rRNA)"/>
    <property type="evidence" value="ECO:0007669"/>
    <property type="project" value="InterPro"/>
</dbReference>
<dbReference type="InterPro" id="IPR045059">
    <property type="entry name" value="Ribosomal_uL29_euk"/>
</dbReference>
<keyword evidence="3" id="KW-0687">Ribonucleoprotein</keyword>
<dbReference type="GeneID" id="14890433"/>
<dbReference type="NCBIfam" id="TIGR00012">
    <property type="entry name" value="L29"/>
    <property type="match status" value="1"/>
</dbReference>
<dbReference type="Gene3D" id="1.10.287.310">
    <property type="match status" value="1"/>
</dbReference>
<dbReference type="InterPro" id="IPR001854">
    <property type="entry name" value="Ribosomal_uL29"/>
</dbReference>
<dbReference type="InterPro" id="IPR018254">
    <property type="entry name" value="Ribosomal_uL29_CS"/>
</dbReference>
<keyword evidence="2 5" id="KW-0689">Ribosomal protein</keyword>